<evidence type="ECO:0000313" key="2">
    <source>
        <dbReference type="Proteomes" id="UP001062846"/>
    </source>
</evidence>
<comment type="caution">
    <text evidence="1">The sequence shown here is derived from an EMBL/GenBank/DDBJ whole genome shotgun (WGS) entry which is preliminary data.</text>
</comment>
<dbReference type="EMBL" id="CM046393">
    <property type="protein sequence ID" value="KAI8550275.1"/>
    <property type="molecule type" value="Genomic_DNA"/>
</dbReference>
<evidence type="ECO:0000313" key="1">
    <source>
        <dbReference type="EMBL" id="KAI8550275.1"/>
    </source>
</evidence>
<dbReference type="Proteomes" id="UP001062846">
    <property type="component" value="Chromosome 6"/>
</dbReference>
<keyword evidence="2" id="KW-1185">Reference proteome</keyword>
<name>A0ACC0NAN4_RHOML</name>
<organism evidence="1 2">
    <name type="scientific">Rhododendron molle</name>
    <name type="common">Chinese azalea</name>
    <name type="synonym">Azalea mollis</name>
    <dbReference type="NCBI Taxonomy" id="49168"/>
    <lineage>
        <taxon>Eukaryota</taxon>
        <taxon>Viridiplantae</taxon>
        <taxon>Streptophyta</taxon>
        <taxon>Embryophyta</taxon>
        <taxon>Tracheophyta</taxon>
        <taxon>Spermatophyta</taxon>
        <taxon>Magnoliopsida</taxon>
        <taxon>eudicotyledons</taxon>
        <taxon>Gunneridae</taxon>
        <taxon>Pentapetalae</taxon>
        <taxon>asterids</taxon>
        <taxon>Ericales</taxon>
        <taxon>Ericaceae</taxon>
        <taxon>Ericoideae</taxon>
        <taxon>Rhodoreae</taxon>
        <taxon>Rhododendron</taxon>
    </lineage>
</organism>
<accession>A0ACC0NAN4</accession>
<gene>
    <name evidence="1" type="ORF">RHMOL_Rhmol06G0092400</name>
</gene>
<proteinExistence type="predicted"/>
<sequence>MEKKSAASAKYDVLSHMLVTTNEGNFMNEMEITEKLMILLVGGFHTTSTVITCILKFSRVIYTDARSKQIWVSAAKRDGEPLNWEDIQKMKYSWNAASEVLKTHTTISRDVSTGPH</sequence>
<protein>
    <submittedName>
        <fullName evidence="1">Uncharacterized protein</fullName>
    </submittedName>
</protein>
<reference evidence="1" key="1">
    <citation type="submission" date="2022-02" db="EMBL/GenBank/DDBJ databases">
        <title>Plant Genome Project.</title>
        <authorList>
            <person name="Zhang R.-G."/>
        </authorList>
    </citation>
    <scope>NUCLEOTIDE SEQUENCE</scope>
    <source>
        <strain evidence="1">AT1</strain>
    </source>
</reference>